<keyword evidence="2" id="KW-1185">Reference proteome</keyword>
<evidence type="ECO:0000313" key="2">
    <source>
        <dbReference type="Proteomes" id="UP000756132"/>
    </source>
</evidence>
<dbReference type="RefSeq" id="XP_047769713.1">
    <property type="nucleotide sequence ID" value="XM_047913210.1"/>
</dbReference>
<dbReference type="OrthoDB" id="3898763at2759"/>
<dbReference type="AlphaFoldDB" id="A0A9Q8UWZ1"/>
<organism evidence="1 2">
    <name type="scientific">Passalora fulva</name>
    <name type="common">Tomato leaf mold</name>
    <name type="synonym">Cladosporium fulvum</name>
    <dbReference type="NCBI Taxonomy" id="5499"/>
    <lineage>
        <taxon>Eukaryota</taxon>
        <taxon>Fungi</taxon>
        <taxon>Dikarya</taxon>
        <taxon>Ascomycota</taxon>
        <taxon>Pezizomycotina</taxon>
        <taxon>Dothideomycetes</taxon>
        <taxon>Dothideomycetidae</taxon>
        <taxon>Mycosphaerellales</taxon>
        <taxon>Mycosphaerellaceae</taxon>
        <taxon>Fulvia</taxon>
    </lineage>
</organism>
<dbReference type="Proteomes" id="UP000756132">
    <property type="component" value="Chromosome 13"/>
</dbReference>
<name>A0A9Q8UWZ1_PASFU</name>
<protein>
    <submittedName>
        <fullName evidence="1">Uncharacterized protein</fullName>
    </submittedName>
</protein>
<reference evidence="1" key="1">
    <citation type="submission" date="2021-12" db="EMBL/GenBank/DDBJ databases">
        <authorList>
            <person name="Zaccaron A."/>
            <person name="Stergiopoulos I."/>
        </authorList>
    </citation>
    <scope>NUCLEOTIDE SEQUENCE</scope>
    <source>
        <strain evidence="1">Race5_Kim</strain>
    </source>
</reference>
<sequence>MAESPFFYYDDDFWKAEWRVNGAWNSIISAYFPHGINSFDWIVAPEAYPTWDETQSKAADLMVAAIESDDGALPLKLSTPVLTYEGKGSTSAQGFDKIAQQILVWCQRGVLFGSPFYSAFCCWAVGTHGKLAKFYAFDGQNLVPIGCGRDAHGGLEVKRMAGDFQDITTLAGWQYVDFMLSKVQANPHITAQEIANLPV</sequence>
<reference evidence="1" key="2">
    <citation type="journal article" date="2022" name="Microb. Genom.">
        <title>A chromosome-scale genome assembly of the tomato pathogen Cladosporium fulvum reveals a compartmentalized genome architecture and the presence of a dispensable chromosome.</title>
        <authorList>
            <person name="Zaccaron A.Z."/>
            <person name="Chen L.H."/>
            <person name="Samaras A."/>
            <person name="Stergiopoulos I."/>
        </authorList>
    </citation>
    <scope>NUCLEOTIDE SEQUENCE</scope>
    <source>
        <strain evidence="1">Race5_Kim</strain>
    </source>
</reference>
<dbReference type="EMBL" id="CP090175">
    <property type="protein sequence ID" value="UJO25347.1"/>
    <property type="molecule type" value="Genomic_DNA"/>
</dbReference>
<gene>
    <name evidence="1" type="ORF">CLAFUR5_14062</name>
</gene>
<proteinExistence type="predicted"/>
<dbReference type="GeneID" id="71993940"/>
<evidence type="ECO:0000313" key="1">
    <source>
        <dbReference type="EMBL" id="UJO25347.1"/>
    </source>
</evidence>
<accession>A0A9Q8UWZ1</accession>
<dbReference type="KEGG" id="ffu:CLAFUR5_14062"/>